<keyword evidence="3" id="KW-0418">Kinase</keyword>
<protein>
    <submittedName>
        <fullName evidence="3">NBD/HSP70 family sugar kinase</fullName>
    </submittedName>
</protein>
<dbReference type="RefSeq" id="WP_307276815.1">
    <property type="nucleotide sequence ID" value="NZ_JAUSVX010000009.1"/>
</dbReference>
<proteinExistence type="inferred from homology"/>
<dbReference type="SUPFAM" id="SSF53067">
    <property type="entry name" value="Actin-like ATPase domain"/>
    <property type="match status" value="1"/>
</dbReference>
<keyword evidence="3" id="KW-0808">Transferase</keyword>
<dbReference type="Pfam" id="PF00480">
    <property type="entry name" value="ROK"/>
    <property type="match status" value="1"/>
</dbReference>
<dbReference type="InterPro" id="IPR036390">
    <property type="entry name" value="WH_DNA-bd_sf"/>
</dbReference>
<comment type="caution">
    <text evidence="3">The sequence shown here is derived from an EMBL/GenBank/DDBJ whole genome shotgun (WGS) entry which is preliminary data.</text>
</comment>
<dbReference type="GO" id="GO:0016301">
    <property type="term" value="F:kinase activity"/>
    <property type="evidence" value="ECO:0007669"/>
    <property type="project" value="UniProtKB-KW"/>
</dbReference>
<sequence length="402" mass="41155">MQDTSSLARQFSRRLVAEALLAQAPISRADLARTTGLSKQTMSQVIADLEAGGWVGSVGVTRGGVGRTAVTYEIAKDAAYSLGVDLGGTKVTAAFADLLGTVIAEDTEPTDPRGGHHVLQQIHALALRLAERQGIDIARLRSVVVGTPGVIDPARGAISLVPNIQGLSDFDVRHALGERFGQPVTMENDVNLAMLGEAWKGCARGCANAGFIALGTGVGLGLIVGGKLVRGATGAAGEIAYLPIGSDLASPQARAVGTFELEVGAAGILQRYDALSPTPAASVRDVFARLADGDPAAAGALDGTAWHVALAVTALYAIADPEVVVLGGSIGMRPELIERVRGAAASLFARPVRVHASDLGSRAGLIGAVSLAVNRLHNQLFGIPDLPGDLALPGTPFARAAE</sequence>
<evidence type="ECO:0000259" key="2">
    <source>
        <dbReference type="Pfam" id="PF12802"/>
    </source>
</evidence>
<dbReference type="Pfam" id="PF12802">
    <property type="entry name" value="MarR_2"/>
    <property type="match status" value="1"/>
</dbReference>
<reference evidence="3 4" key="1">
    <citation type="submission" date="2023-07" db="EMBL/GenBank/DDBJ databases">
        <title>Genomic Encyclopedia of Type Strains, Phase IV (KMG-IV): sequencing the most valuable type-strain genomes for metagenomic binning, comparative biology and taxonomic classification.</title>
        <authorList>
            <person name="Goeker M."/>
        </authorList>
    </citation>
    <scope>NUCLEOTIDE SEQUENCE [LARGE SCALE GENOMIC DNA]</scope>
    <source>
        <strain evidence="3 4">DSM 19619</strain>
    </source>
</reference>
<dbReference type="PANTHER" id="PTHR18964:SF149">
    <property type="entry name" value="BIFUNCTIONAL UDP-N-ACETYLGLUCOSAMINE 2-EPIMERASE_N-ACETYLMANNOSAMINE KINASE"/>
    <property type="match status" value="1"/>
</dbReference>
<feature type="domain" description="HTH marR-type" evidence="2">
    <location>
        <begin position="19"/>
        <end position="55"/>
    </location>
</feature>
<accession>A0ABU0JB71</accession>
<evidence type="ECO:0000313" key="4">
    <source>
        <dbReference type="Proteomes" id="UP001242480"/>
    </source>
</evidence>
<dbReference type="PANTHER" id="PTHR18964">
    <property type="entry name" value="ROK (REPRESSOR, ORF, KINASE) FAMILY"/>
    <property type="match status" value="1"/>
</dbReference>
<keyword evidence="4" id="KW-1185">Reference proteome</keyword>
<dbReference type="InterPro" id="IPR043129">
    <property type="entry name" value="ATPase_NBD"/>
</dbReference>
<dbReference type="InterPro" id="IPR000600">
    <property type="entry name" value="ROK"/>
</dbReference>
<dbReference type="InterPro" id="IPR000835">
    <property type="entry name" value="HTH_MarR-typ"/>
</dbReference>
<dbReference type="SUPFAM" id="SSF46785">
    <property type="entry name" value="Winged helix' DNA-binding domain"/>
    <property type="match status" value="1"/>
</dbReference>
<comment type="similarity">
    <text evidence="1">Belongs to the ROK (NagC/XylR) family.</text>
</comment>
<dbReference type="EMBL" id="JAUSVX010000009">
    <property type="protein sequence ID" value="MDQ0471519.1"/>
    <property type="molecule type" value="Genomic_DNA"/>
</dbReference>
<dbReference type="Proteomes" id="UP001242480">
    <property type="component" value="Unassembled WGS sequence"/>
</dbReference>
<dbReference type="Gene3D" id="1.10.10.10">
    <property type="entry name" value="Winged helix-like DNA-binding domain superfamily/Winged helix DNA-binding domain"/>
    <property type="match status" value="1"/>
</dbReference>
<name>A0ABU0JB71_9HYPH</name>
<organism evidence="3 4">
    <name type="scientific">Labrys wisconsinensis</name>
    <dbReference type="NCBI Taxonomy" id="425677"/>
    <lineage>
        <taxon>Bacteria</taxon>
        <taxon>Pseudomonadati</taxon>
        <taxon>Pseudomonadota</taxon>
        <taxon>Alphaproteobacteria</taxon>
        <taxon>Hyphomicrobiales</taxon>
        <taxon>Xanthobacteraceae</taxon>
        <taxon>Labrys</taxon>
    </lineage>
</organism>
<gene>
    <name evidence="3" type="ORF">QO011_004544</name>
</gene>
<evidence type="ECO:0000256" key="1">
    <source>
        <dbReference type="ARBA" id="ARBA00006479"/>
    </source>
</evidence>
<evidence type="ECO:0000313" key="3">
    <source>
        <dbReference type="EMBL" id="MDQ0471519.1"/>
    </source>
</evidence>
<dbReference type="Gene3D" id="3.30.420.40">
    <property type="match status" value="2"/>
</dbReference>
<dbReference type="InterPro" id="IPR036388">
    <property type="entry name" value="WH-like_DNA-bd_sf"/>
</dbReference>